<organism evidence="5 6">
    <name type="scientific">Lapillicoccus jejuensis</name>
    <dbReference type="NCBI Taxonomy" id="402171"/>
    <lineage>
        <taxon>Bacteria</taxon>
        <taxon>Bacillati</taxon>
        <taxon>Actinomycetota</taxon>
        <taxon>Actinomycetes</taxon>
        <taxon>Micrococcales</taxon>
        <taxon>Intrasporangiaceae</taxon>
        <taxon>Lapillicoccus</taxon>
    </lineage>
</organism>
<evidence type="ECO:0000256" key="4">
    <source>
        <dbReference type="ARBA" id="ARBA00022679"/>
    </source>
</evidence>
<evidence type="ECO:0000256" key="1">
    <source>
        <dbReference type="ARBA" id="ARBA00004776"/>
    </source>
</evidence>
<evidence type="ECO:0008006" key="7">
    <source>
        <dbReference type="Google" id="ProtNLM"/>
    </source>
</evidence>
<dbReference type="GO" id="GO:0016757">
    <property type="term" value="F:glycosyltransferase activity"/>
    <property type="evidence" value="ECO:0007669"/>
    <property type="project" value="UniProtKB-KW"/>
</dbReference>
<dbReference type="PANTHER" id="PTHR43179:SF12">
    <property type="entry name" value="GALACTOFURANOSYLTRANSFERASE GLFT2"/>
    <property type="match status" value="1"/>
</dbReference>
<sequence>MSGPDARPDARPDVTVVVVTWRQRELLPRCLASVRAQTRPARLLVVDNGSDDGTAQVLEEQTHPDEVLRLPTNAGYAGAMAVALPRVTTRWVAVLNDDAVADPGWLAASLRVLEARDDLAAVTARMLLDAPGGAVVNNAGVVLLRDGYGADRGLGEPDGAPYDRPVEVFGFSGGAAVLRTLAAGAVGGFRDWFMYYEDTDLSWRLRLAGWRIGYAPDAVVRHRHAASSDPASRMFAVHTERNRLLMVAAEAPAGFAARVLVRFVVTTASLAVRRLRPATASTAAVHDPRLRLAVLAGLARRLPAVLADRRDAPRTRSRRAVLREWRGVPAREWGQES</sequence>
<proteinExistence type="inferred from homology"/>
<dbReference type="AlphaFoldDB" id="A0A542DVX4"/>
<evidence type="ECO:0000256" key="2">
    <source>
        <dbReference type="ARBA" id="ARBA00006739"/>
    </source>
</evidence>
<dbReference type="SUPFAM" id="SSF53448">
    <property type="entry name" value="Nucleotide-diphospho-sugar transferases"/>
    <property type="match status" value="1"/>
</dbReference>
<dbReference type="CDD" id="cd04186">
    <property type="entry name" value="GT_2_like_c"/>
    <property type="match status" value="1"/>
</dbReference>
<gene>
    <name evidence="5" type="ORF">FB458_0317</name>
</gene>
<dbReference type="Pfam" id="PF13641">
    <property type="entry name" value="Glyco_tranf_2_3"/>
    <property type="match status" value="1"/>
</dbReference>
<dbReference type="Gene3D" id="3.90.550.10">
    <property type="entry name" value="Spore Coat Polysaccharide Biosynthesis Protein SpsA, Chain A"/>
    <property type="match status" value="1"/>
</dbReference>
<dbReference type="PANTHER" id="PTHR43179">
    <property type="entry name" value="RHAMNOSYLTRANSFERASE WBBL"/>
    <property type="match status" value="1"/>
</dbReference>
<dbReference type="RefSeq" id="WP_170185534.1">
    <property type="nucleotide sequence ID" value="NZ_BAAAPR010000006.1"/>
</dbReference>
<keyword evidence="6" id="KW-1185">Reference proteome</keyword>
<reference evidence="5 6" key="1">
    <citation type="submission" date="2019-06" db="EMBL/GenBank/DDBJ databases">
        <title>Sequencing the genomes of 1000 actinobacteria strains.</title>
        <authorList>
            <person name="Klenk H.-P."/>
        </authorList>
    </citation>
    <scope>NUCLEOTIDE SEQUENCE [LARGE SCALE GENOMIC DNA]</scope>
    <source>
        <strain evidence="5 6">DSM 18607</strain>
    </source>
</reference>
<protein>
    <recommendedName>
        <fullName evidence="7">GT2 family glycosyltransferase</fullName>
    </recommendedName>
</protein>
<accession>A0A542DVX4</accession>
<comment type="similarity">
    <text evidence="2">Belongs to the glycosyltransferase 2 family.</text>
</comment>
<keyword evidence="3" id="KW-0328">Glycosyltransferase</keyword>
<evidence type="ECO:0000313" key="6">
    <source>
        <dbReference type="Proteomes" id="UP000317893"/>
    </source>
</evidence>
<dbReference type="EMBL" id="VFMN01000001">
    <property type="protein sequence ID" value="TQJ07259.1"/>
    <property type="molecule type" value="Genomic_DNA"/>
</dbReference>
<comment type="pathway">
    <text evidence="1">Cell wall biogenesis; cell wall polysaccharide biosynthesis.</text>
</comment>
<dbReference type="InterPro" id="IPR029044">
    <property type="entry name" value="Nucleotide-diphossugar_trans"/>
</dbReference>
<evidence type="ECO:0000256" key="3">
    <source>
        <dbReference type="ARBA" id="ARBA00022676"/>
    </source>
</evidence>
<name>A0A542DVX4_9MICO</name>
<dbReference type="Proteomes" id="UP000317893">
    <property type="component" value="Unassembled WGS sequence"/>
</dbReference>
<keyword evidence="4" id="KW-0808">Transferase</keyword>
<evidence type="ECO:0000313" key="5">
    <source>
        <dbReference type="EMBL" id="TQJ07259.1"/>
    </source>
</evidence>
<comment type="caution">
    <text evidence="5">The sequence shown here is derived from an EMBL/GenBank/DDBJ whole genome shotgun (WGS) entry which is preliminary data.</text>
</comment>